<accession>A0A382SGS7</accession>
<evidence type="ECO:0000313" key="1">
    <source>
        <dbReference type="EMBL" id="SVD09066.1"/>
    </source>
</evidence>
<gene>
    <name evidence="1" type="ORF">METZ01_LOCUS361920</name>
</gene>
<dbReference type="AlphaFoldDB" id="A0A382SGS7"/>
<dbReference type="Gene3D" id="3.40.1190.20">
    <property type="match status" value="1"/>
</dbReference>
<evidence type="ECO:0008006" key="2">
    <source>
        <dbReference type="Google" id="ProtNLM"/>
    </source>
</evidence>
<dbReference type="EMBL" id="UINC01128971">
    <property type="protein sequence ID" value="SVD09066.1"/>
    <property type="molecule type" value="Genomic_DNA"/>
</dbReference>
<dbReference type="InterPro" id="IPR029056">
    <property type="entry name" value="Ribokinase-like"/>
</dbReference>
<protein>
    <recommendedName>
        <fullName evidence="2">Carbohydrate kinase PfkB domain-containing protein</fullName>
    </recommendedName>
</protein>
<sequence length="76" mass="8216">MSERIATDATSPTSLLVVGSVAFDNVITPFGEKERILGGAASYCSFAASYFTEVRMVGVIGNDFDEEHLDRLRARG</sequence>
<proteinExistence type="predicted"/>
<dbReference type="SUPFAM" id="SSF53613">
    <property type="entry name" value="Ribokinase-like"/>
    <property type="match status" value="1"/>
</dbReference>
<name>A0A382SGS7_9ZZZZ</name>
<feature type="non-terminal residue" evidence="1">
    <location>
        <position position="76"/>
    </location>
</feature>
<reference evidence="1" key="1">
    <citation type="submission" date="2018-05" db="EMBL/GenBank/DDBJ databases">
        <authorList>
            <person name="Lanie J.A."/>
            <person name="Ng W.-L."/>
            <person name="Kazmierczak K.M."/>
            <person name="Andrzejewski T.M."/>
            <person name="Davidsen T.M."/>
            <person name="Wayne K.J."/>
            <person name="Tettelin H."/>
            <person name="Glass J.I."/>
            <person name="Rusch D."/>
            <person name="Podicherti R."/>
            <person name="Tsui H.-C.T."/>
            <person name="Winkler M.E."/>
        </authorList>
    </citation>
    <scope>NUCLEOTIDE SEQUENCE</scope>
</reference>
<organism evidence="1">
    <name type="scientific">marine metagenome</name>
    <dbReference type="NCBI Taxonomy" id="408172"/>
    <lineage>
        <taxon>unclassified sequences</taxon>
        <taxon>metagenomes</taxon>
        <taxon>ecological metagenomes</taxon>
    </lineage>
</organism>